<evidence type="ECO:0000313" key="9">
    <source>
        <dbReference type="Proteomes" id="UP000231371"/>
    </source>
</evidence>
<dbReference type="InterPro" id="IPR007197">
    <property type="entry name" value="rSAM"/>
</dbReference>
<dbReference type="Proteomes" id="UP000231371">
    <property type="component" value="Unassembled WGS sequence"/>
</dbReference>
<evidence type="ECO:0000256" key="4">
    <source>
        <dbReference type="ARBA" id="ARBA00023004"/>
    </source>
</evidence>
<dbReference type="AlphaFoldDB" id="A0A2H0KG52"/>
<dbReference type="CDD" id="cd01335">
    <property type="entry name" value="Radical_SAM"/>
    <property type="match status" value="1"/>
</dbReference>
<sequence length="301" mass="34509">MHEALLYQKLKNKSVRCLTCQKKCVVENNGWGFCQTRINKDGRLYSSIYGIVSSINLDPIEKKPVYRFRPGSMCLSLGTYGCNFRCQFCQNSEISYVDCSLLNLKNEKYLSPAQVVKMAIKLKADGIAFTYNEPAIWLEYSLDCCKEIRNLKLETRNFDMYTCWVTNGYATTQAIDVIAPYLDIYRVDLKSPSDNFYQKLIGIPRAKGVFDTTKYVHDKYPKIHIECVTNIIPGWNDDEKDLKNIAAWIVKNLGSQTPWHVTRFFPHARMTDTPPTPIKTIMKAKEIGQKQGLAFVYGGNL</sequence>
<evidence type="ECO:0000256" key="2">
    <source>
        <dbReference type="ARBA" id="ARBA00022691"/>
    </source>
</evidence>
<evidence type="ECO:0000256" key="1">
    <source>
        <dbReference type="ARBA" id="ARBA00022485"/>
    </source>
</evidence>
<dbReference type="PANTHER" id="PTHR30352:SF5">
    <property type="entry name" value="PYRUVATE FORMATE-LYASE 1-ACTIVATING ENZYME"/>
    <property type="match status" value="1"/>
</dbReference>
<dbReference type="InterPro" id="IPR058240">
    <property type="entry name" value="rSAM_sf"/>
</dbReference>
<protein>
    <submittedName>
        <fullName evidence="8">AmmeMemoRadiSam system radical SAM enzyme</fullName>
    </submittedName>
</protein>
<dbReference type="GO" id="GO:0051539">
    <property type="term" value="F:4 iron, 4 sulfur cluster binding"/>
    <property type="evidence" value="ECO:0007669"/>
    <property type="project" value="UniProtKB-KW"/>
</dbReference>
<proteinExistence type="predicted"/>
<dbReference type="InterPro" id="IPR013785">
    <property type="entry name" value="Aldolase_TIM"/>
</dbReference>
<feature type="binding site" evidence="6">
    <location>
        <position position="82"/>
    </location>
    <ligand>
        <name>[4Fe-4S] cluster</name>
        <dbReference type="ChEBI" id="CHEBI:49883"/>
        <note>4Fe-4S-S-AdoMet</note>
    </ligand>
</feature>
<evidence type="ECO:0000256" key="6">
    <source>
        <dbReference type="PIRSR" id="PIRSR004869-50"/>
    </source>
</evidence>
<keyword evidence="3 6" id="KW-0479">Metal-binding</keyword>
<dbReference type="SFLD" id="SFLDS00029">
    <property type="entry name" value="Radical_SAM"/>
    <property type="match status" value="1"/>
</dbReference>
<evidence type="ECO:0000256" key="5">
    <source>
        <dbReference type="ARBA" id="ARBA00023014"/>
    </source>
</evidence>
<keyword evidence="2 6" id="KW-0949">S-adenosyl-L-methionine</keyword>
<dbReference type="InterPro" id="IPR016431">
    <property type="entry name" value="Pyrv-formate_lyase-activ_prd"/>
</dbReference>
<feature type="binding site" evidence="6">
    <location>
        <position position="89"/>
    </location>
    <ligand>
        <name>[4Fe-4S] cluster</name>
        <dbReference type="ChEBI" id="CHEBI:49883"/>
        <note>4Fe-4S-S-AdoMet</note>
    </ligand>
</feature>
<comment type="caution">
    <text evidence="8">The sequence shown here is derived from an EMBL/GenBank/DDBJ whole genome shotgun (WGS) entry which is preliminary data.</text>
</comment>
<evidence type="ECO:0000259" key="7">
    <source>
        <dbReference type="PROSITE" id="PS51918"/>
    </source>
</evidence>
<name>A0A2H0KG52_9BACT</name>
<evidence type="ECO:0000256" key="3">
    <source>
        <dbReference type="ARBA" id="ARBA00022723"/>
    </source>
</evidence>
<dbReference type="InterPro" id="IPR027596">
    <property type="entry name" value="AmmeMemoSam_rS"/>
</dbReference>
<feature type="domain" description="Radical SAM core" evidence="7">
    <location>
        <begin position="67"/>
        <end position="300"/>
    </location>
</feature>
<keyword evidence="1" id="KW-0004">4Fe-4S</keyword>
<dbReference type="GO" id="GO:0046872">
    <property type="term" value="F:metal ion binding"/>
    <property type="evidence" value="ECO:0007669"/>
    <property type="project" value="UniProtKB-KW"/>
</dbReference>
<organism evidence="8 9">
    <name type="scientific">Candidatus Shapirobacteria bacterium CG11_big_fil_rev_8_21_14_0_20_40_12</name>
    <dbReference type="NCBI Taxonomy" id="1974889"/>
    <lineage>
        <taxon>Bacteria</taxon>
        <taxon>Candidatus Shapironibacteriota</taxon>
    </lineage>
</organism>
<dbReference type="GO" id="GO:0003824">
    <property type="term" value="F:catalytic activity"/>
    <property type="evidence" value="ECO:0007669"/>
    <property type="project" value="InterPro"/>
</dbReference>
<comment type="cofactor">
    <cofactor evidence="6">
        <name>[4Fe-4S] cluster</name>
        <dbReference type="ChEBI" id="CHEBI:49883"/>
    </cofactor>
    <text evidence="6">Binds 1 [4Fe-4S] cluster. The cluster is coordinated with 3 cysteines and an exchangeable S-adenosyl-L-methionine.</text>
</comment>
<gene>
    <name evidence="8" type="primary">amrS</name>
    <name evidence="8" type="ORF">COV89_01645</name>
</gene>
<dbReference type="Pfam" id="PF04055">
    <property type="entry name" value="Radical_SAM"/>
    <property type="match status" value="1"/>
</dbReference>
<dbReference type="Gene3D" id="3.20.20.70">
    <property type="entry name" value="Aldolase class I"/>
    <property type="match status" value="1"/>
</dbReference>
<dbReference type="NCBIfam" id="TIGR04337">
    <property type="entry name" value="AmmeMemoSam_rS"/>
    <property type="match status" value="1"/>
</dbReference>
<dbReference type="SFLD" id="SFLDG01101">
    <property type="entry name" value="Uncharacterised_Radical_SAM_Su"/>
    <property type="match status" value="1"/>
</dbReference>
<reference evidence="8 9" key="1">
    <citation type="submission" date="2017-09" db="EMBL/GenBank/DDBJ databases">
        <title>Depth-based differentiation of microbial function through sediment-hosted aquifers and enrichment of novel symbionts in the deep terrestrial subsurface.</title>
        <authorList>
            <person name="Probst A.J."/>
            <person name="Ladd B."/>
            <person name="Jarett J.K."/>
            <person name="Geller-Mcgrath D.E."/>
            <person name="Sieber C.M."/>
            <person name="Emerson J.B."/>
            <person name="Anantharaman K."/>
            <person name="Thomas B.C."/>
            <person name="Malmstrom R."/>
            <person name="Stieglmeier M."/>
            <person name="Klingl A."/>
            <person name="Woyke T."/>
            <person name="Ryan C.M."/>
            <person name="Banfield J.F."/>
        </authorList>
    </citation>
    <scope>NUCLEOTIDE SEQUENCE [LARGE SCALE GENOMIC DNA]</scope>
    <source>
        <strain evidence="8">CG11_big_fil_rev_8_21_14_0_20_40_12</strain>
    </source>
</reference>
<keyword evidence="5 6" id="KW-0411">Iron-sulfur</keyword>
<dbReference type="PANTHER" id="PTHR30352">
    <property type="entry name" value="PYRUVATE FORMATE-LYASE-ACTIVATING ENZYME"/>
    <property type="match status" value="1"/>
</dbReference>
<feature type="binding site" evidence="6">
    <location>
        <position position="86"/>
    </location>
    <ligand>
        <name>[4Fe-4S] cluster</name>
        <dbReference type="ChEBI" id="CHEBI:49883"/>
        <note>4Fe-4S-S-AdoMet</note>
    </ligand>
</feature>
<dbReference type="SUPFAM" id="SSF102114">
    <property type="entry name" value="Radical SAM enzymes"/>
    <property type="match status" value="1"/>
</dbReference>
<keyword evidence="4 6" id="KW-0408">Iron</keyword>
<dbReference type="EMBL" id="PCVI01000026">
    <property type="protein sequence ID" value="PIQ70222.1"/>
    <property type="molecule type" value="Genomic_DNA"/>
</dbReference>
<dbReference type="InterPro" id="IPR034457">
    <property type="entry name" value="Organic_radical-activating"/>
</dbReference>
<dbReference type="PIRSF" id="PIRSF004869">
    <property type="entry name" value="PflX_prd"/>
    <property type="match status" value="1"/>
</dbReference>
<evidence type="ECO:0000313" key="8">
    <source>
        <dbReference type="EMBL" id="PIQ70222.1"/>
    </source>
</evidence>
<dbReference type="PROSITE" id="PS51918">
    <property type="entry name" value="RADICAL_SAM"/>
    <property type="match status" value="1"/>
</dbReference>
<accession>A0A2H0KG52</accession>